<reference evidence="12" key="1">
    <citation type="submission" date="2017-05" db="EMBL/GenBank/DDBJ databases">
        <title>Physiological properties and genetic analysis related to exopolysaccharide production of fresh-water unicellular cyanobacterium Aphanothece sacrum, Suizenji Nori, that has been cultured as a food source in Japan.</title>
        <authorList>
            <person name="Kanesaki Y."/>
            <person name="Yoshikawa S."/>
            <person name="Ohki K."/>
        </authorList>
    </citation>
    <scope>NUCLEOTIDE SEQUENCE [LARGE SCALE GENOMIC DNA]</scope>
    <source>
        <strain evidence="12">FPU1</strain>
    </source>
</reference>
<dbReference type="PANTHER" id="PTHR43390:SF1">
    <property type="entry name" value="CHLOROPLAST PROCESSING PEPTIDASE"/>
    <property type="match status" value="1"/>
</dbReference>
<dbReference type="Proteomes" id="UP000287247">
    <property type="component" value="Unassembled WGS sequence"/>
</dbReference>
<keyword evidence="8" id="KW-1133">Transmembrane helix</keyword>
<dbReference type="InterPro" id="IPR036286">
    <property type="entry name" value="LexA/Signal_pep-like_sf"/>
</dbReference>
<dbReference type="InterPro" id="IPR000223">
    <property type="entry name" value="Pept_S26A_signal_pept_1"/>
</dbReference>
<dbReference type="CDD" id="cd06530">
    <property type="entry name" value="S26_SPase_I"/>
    <property type="match status" value="1"/>
</dbReference>
<dbReference type="PROSITE" id="PS00501">
    <property type="entry name" value="SPASE_I_1"/>
    <property type="match status" value="1"/>
</dbReference>
<dbReference type="NCBIfam" id="TIGR02227">
    <property type="entry name" value="sigpep_I_bact"/>
    <property type="match status" value="1"/>
</dbReference>
<dbReference type="GO" id="GO:0009003">
    <property type="term" value="F:signal peptidase activity"/>
    <property type="evidence" value="ECO:0007669"/>
    <property type="project" value="UniProtKB-EC"/>
</dbReference>
<dbReference type="PANTHER" id="PTHR43390">
    <property type="entry name" value="SIGNAL PEPTIDASE I"/>
    <property type="match status" value="1"/>
</dbReference>
<proteinExistence type="inferred from homology"/>
<keyword evidence="6 8" id="KW-0378">Hydrolase</keyword>
<dbReference type="InterPro" id="IPR019757">
    <property type="entry name" value="Pept_S26A_signal_pept_1_Lys-AS"/>
</dbReference>
<dbReference type="GO" id="GO:0006465">
    <property type="term" value="P:signal peptide processing"/>
    <property type="evidence" value="ECO:0007669"/>
    <property type="project" value="InterPro"/>
</dbReference>
<dbReference type="InterPro" id="IPR019756">
    <property type="entry name" value="Pept_S26A_signal_pept_1_Ser-AS"/>
</dbReference>
<dbReference type="EC" id="3.4.21.89" evidence="4 8"/>
<evidence type="ECO:0000256" key="3">
    <source>
        <dbReference type="ARBA" id="ARBA00009370"/>
    </source>
</evidence>
<dbReference type="GO" id="GO:0005886">
    <property type="term" value="C:plasma membrane"/>
    <property type="evidence" value="ECO:0007669"/>
    <property type="project" value="UniProtKB-SubCell"/>
</dbReference>
<accession>A0A401IIC1</accession>
<protein>
    <recommendedName>
        <fullName evidence="4 8">Signal peptidase I</fullName>
        <ecNumber evidence="4 8">3.4.21.89</ecNumber>
    </recommendedName>
</protein>
<feature type="transmembrane region" description="Helical" evidence="8">
    <location>
        <begin position="24"/>
        <end position="45"/>
    </location>
</feature>
<evidence type="ECO:0000256" key="5">
    <source>
        <dbReference type="ARBA" id="ARBA00022670"/>
    </source>
</evidence>
<dbReference type="GO" id="GO:0004252">
    <property type="term" value="F:serine-type endopeptidase activity"/>
    <property type="evidence" value="ECO:0007669"/>
    <property type="project" value="InterPro"/>
</dbReference>
<dbReference type="OrthoDB" id="9802919at2"/>
<dbReference type="InterPro" id="IPR019533">
    <property type="entry name" value="Peptidase_S26"/>
</dbReference>
<evidence type="ECO:0000313" key="12">
    <source>
        <dbReference type="Proteomes" id="UP000287247"/>
    </source>
</evidence>
<dbReference type="InterPro" id="IPR019758">
    <property type="entry name" value="Pept_S26A_signal_pept_1_CS"/>
</dbReference>
<evidence type="ECO:0000256" key="1">
    <source>
        <dbReference type="ARBA" id="ARBA00000677"/>
    </source>
</evidence>
<dbReference type="SUPFAM" id="SSF51306">
    <property type="entry name" value="LexA/Signal peptidase"/>
    <property type="match status" value="1"/>
</dbReference>
<feature type="active site" evidence="7">
    <location>
        <position position="55"/>
    </location>
</feature>
<organism evidence="11 12">
    <name type="scientific">Aphanothece sacrum FPU1</name>
    <dbReference type="NCBI Taxonomy" id="1920663"/>
    <lineage>
        <taxon>Bacteria</taxon>
        <taxon>Bacillati</taxon>
        <taxon>Cyanobacteriota</taxon>
        <taxon>Cyanophyceae</taxon>
        <taxon>Oscillatoriophycideae</taxon>
        <taxon>Chroococcales</taxon>
        <taxon>Aphanothecaceae</taxon>
        <taxon>Aphanothece</taxon>
    </lineage>
</organism>
<dbReference type="PROSITE" id="PS00760">
    <property type="entry name" value="SPASE_I_2"/>
    <property type="match status" value="1"/>
</dbReference>
<evidence type="ECO:0000256" key="4">
    <source>
        <dbReference type="ARBA" id="ARBA00013208"/>
    </source>
</evidence>
<keyword evidence="5 8" id="KW-0645">Protease</keyword>
<evidence type="ECO:0000256" key="7">
    <source>
        <dbReference type="PIRSR" id="PIRSR600223-1"/>
    </source>
</evidence>
<comment type="similarity">
    <text evidence="3 9">Belongs to the peptidase S26 family.</text>
</comment>
<dbReference type="Gene3D" id="2.10.109.10">
    <property type="entry name" value="Umud Fragment, subunit A"/>
    <property type="match status" value="1"/>
</dbReference>
<dbReference type="AlphaFoldDB" id="A0A401IIC1"/>
<evidence type="ECO:0000256" key="6">
    <source>
        <dbReference type="ARBA" id="ARBA00022801"/>
    </source>
</evidence>
<sequence>MTLDEQKMKISETKLAKNDIKKSIWENLQIVIIALILAFIIRTFIAEPRYIPSESMLPTLEIRDRLVVEKVSYYFRSPHRGDIIVFEPPIQLQLQGYKREQAFIKRVMATGGETIKVMDGQVYINNQPLTENYILESPHYNLQPIEVPPGYLIVMGDNRNNSNDSHVWGFLPEKNVIGKAVFRFFPFPRIGSI</sequence>
<keyword evidence="8" id="KW-0812">Transmembrane</keyword>
<comment type="caution">
    <text evidence="11">The sequence shown here is derived from an EMBL/GenBank/DDBJ whole genome shotgun (WGS) entry which is preliminary data.</text>
</comment>
<comment type="catalytic activity">
    <reaction evidence="1 8">
        <text>Cleavage of hydrophobic, N-terminal signal or leader sequences from secreted and periplasmic proteins.</text>
        <dbReference type="EC" id="3.4.21.89"/>
    </reaction>
</comment>
<evidence type="ECO:0000256" key="2">
    <source>
        <dbReference type="ARBA" id="ARBA00004401"/>
    </source>
</evidence>
<evidence type="ECO:0000256" key="9">
    <source>
        <dbReference type="RuleBase" id="RU362042"/>
    </source>
</evidence>
<feature type="active site" evidence="7">
    <location>
        <position position="105"/>
    </location>
</feature>
<evidence type="ECO:0000259" key="10">
    <source>
        <dbReference type="Pfam" id="PF10502"/>
    </source>
</evidence>
<dbReference type="PROSITE" id="PS00761">
    <property type="entry name" value="SPASE_I_3"/>
    <property type="match status" value="1"/>
</dbReference>
<dbReference type="EMBL" id="BDQK01000013">
    <property type="protein sequence ID" value="GBF80851.1"/>
    <property type="molecule type" value="Genomic_DNA"/>
</dbReference>
<gene>
    <name evidence="11" type="ORF">AsFPU1_2258</name>
</gene>
<dbReference type="Pfam" id="PF10502">
    <property type="entry name" value="Peptidase_S26"/>
    <property type="match status" value="1"/>
</dbReference>
<dbReference type="PRINTS" id="PR00727">
    <property type="entry name" value="LEADERPTASE"/>
</dbReference>
<name>A0A401IIC1_APHSA</name>
<comment type="subcellular location">
    <subcellularLocation>
        <location evidence="2">Cell membrane</location>
        <topology evidence="2">Single-pass type II membrane protein</topology>
    </subcellularLocation>
    <subcellularLocation>
        <location evidence="9">Membrane</location>
        <topology evidence="9">Single-pass type II membrane protein</topology>
    </subcellularLocation>
</comment>
<evidence type="ECO:0000313" key="11">
    <source>
        <dbReference type="EMBL" id="GBF80851.1"/>
    </source>
</evidence>
<keyword evidence="12" id="KW-1185">Reference proteome</keyword>
<keyword evidence="8" id="KW-0472">Membrane</keyword>
<dbReference type="RefSeq" id="WP_124975602.1">
    <property type="nucleotide sequence ID" value="NZ_BDQK01000013.1"/>
</dbReference>
<feature type="domain" description="Peptidase S26" evidence="10">
    <location>
        <begin position="25"/>
        <end position="185"/>
    </location>
</feature>
<evidence type="ECO:0000256" key="8">
    <source>
        <dbReference type="RuleBase" id="RU003993"/>
    </source>
</evidence>